<sequence>MTLHIFSHNDLDGVGCGILAKLAFKDQVEVRYNSVQGLDFQVERFLEQKADKHELLITDLSVHNENEAKLESFFKKGGKVQLLDHHKTALHFNKYKWAKVQVTYDDGRLASATSLLYDYYKEQKLLESNPTIDRFVELIRQWDTWEWDKNNTIEAKRLNDLFYMISIEEFEERMLNRLLNASSFTFDDFEEKILDMEDNKIERYIHRKRRELIQTFIDDLCVGVVYAESYHSELGNVIGKDCPHLDYIAILNMGGKKIAFRTIHDEVDVSQIANQFGGGGHSKAAGCSINEDAYKLFITNTFPLDSLKIDAPKNQVNLKGRKEGCLYADREENYYIITPSGEQKYKLIKDQKTIEIFNTFEEAERYLKRNYAAYLVRDDVFDKYKTEAKKEGHSVLT</sequence>
<protein>
    <submittedName>
        <fullName evidence="2">3'-to-5' oligoribonuclease B</fullName>
    </submittedName>
</protein>
<keyword evidence="3" id="KW-1185">Reference proteome</keyword>
<dbReference type="PANTHER" id="PTHR42146:SF1">
    <property type="entry name" value="OLIGORIBONUCLEASE NRNB"/>
    <property type="match status" value="1"/>
</dbReference>
<dbReference type="InterPro" id="IPR038763">
    <property type="entry name" value="DHH_sf"/>
</dbReference>
<dbReference type="AlphaFoldDB" id="W4R051"/>
<dbReference type="Pfam" id="PF26386">
    <property type="entry name" value="NrnB_C"/>
    <property type="match status" value="1"/>
</dbReference>
<feature type="domain" description="Oligoribonuclease NrnB C-terminal" evidence="1">
    <location>
        <begin position="324"/>
        <end position="390"/>
    </location>
</feature>
<name>W4R051_HALA3</name>
<evidence type="ECO:0000313" key="3">
    <source>
        <dbReference type="Proteomes" id="UP000018896"/>
    </source>
</evidence>
<dbReference type="Gene3D" id="3.10.310.30">
    <property type="match status" value="1"/>
</dbReference>
<dbReference type="OrthoDB" id="2035301at2"/>
<comment type="caution">
    <text evidence="2">The sequence shown here is derived from an EMBL/GenBank/DDBJ whole genome shotgun (WGS) entry which is preliminary data.</text>
</comment>
<dbReference type="EMBL" id="BAUV01000083">
    <property type="protein sequence ID" value="GAE37527.1"/>
    <property type="molecule type" value="Genomic_DNA"/>
</dbReference>
<dbReference type="Proteomes" id="UP000018896">
    <property type="component" value="Unassembled WGS sequence"/>
</dbReference>
<evidence type="ECO:0000313" key="2">
    <source>
        <dbReference type="EMBL" id="GAE37527.1"/>
    </source>
</evidence>
<dbReference type="InterPro" id="IPR052968">
    <property type="entry name" value="Nucleotide_metab_enz"/>
</dbReference>
<dbReference type="InterPro" id="IPR058608">
    <property type="entry name" value="NrnB_C"/>
</dbReference>
<reference evidence="2 3" key="1">
    <citation type="journal article" date="2014" name="Genome Announc.">
        <title>Draft Genome Sequences of Three Alkaliphilic Bacillus Strains, Bacillus wakoensis JCM 9140T, Bacillus akibai JCM 9157T, and Bacillus hemicellulosilyticus JCM 9152T.</title>
        <authorList>
            <person name="Yuki M."/>
            <person name="Oshima K."/>
            <person name="Suda W."/>
            <person name="Oshida Y."/>
            <person name="Kitamura K."/>
            <person name="Iida T."/>
            <person name="Hattori M."/>
            <person name="Ohkuma M."/>
        </authorList>
    </citation>
    <scope>NUCLEOTIDE SEQUENCE [LARGE SCALE GENOMIC DNA]</scope>
    <source>
        <strain evidence="2 3">JCM 9157</strain>
    </source>
</reference>
<dbReference type="eggNOG" id="COG2404">
    <property type="taxonomic scope" value="Bacteria"/>
</dbReference>
<dbReference type="Gene3D" id="3.90.1640.10">
    <property type="entry name" value="inorganic pyrophosphatase (n-terminal core)"/>
    <property type="match status" value="1"/>
</dbReference>
<dbReference type="STRING" id="1236973.JCM9157_4836"/>
<dbReference type="RefSeq" id="WP_035668437.1">
    <property type="nucleotide sequence ID" value="NZ_BAUV01000083.1"/>
</dbReference>
<dbReference type="PANTHER" id="PTHR42146">
    <property type="entry name" value="3',5'-CYCLIC-NUCLEOTIDE PHOSPHODIESTERASE"/>
    <property type="match status" value="1"/>
</dbReference>
<dbReference type="SUPFAM" id="SSF64182">
    <property type="entry name" value="DHH phosphoesterases"/>
    <property type="match status" value="1"/>
</dbReference>
<evidence type="ECO:0000259" key="1">
    <source>
        <dbReference type="Pfam" id="PF26386"/>
    </source>
</evidence>
<proteinExistence type="predicted"/>
<organism evidence="2 3">
    <name type="scientific">Halalkalibacter akibai (strain ATCC 43226 / DSM 21942 / CIP 109018 / JCM 9157 / 1139)</name>
    <name type="common">Bacillus akibai</name>
    <dbReference type="NCBI Taxonomy" id="1236973"/>
    <lineage>
        <taxon>Bacteria</taxon>
        <taxon>Bacillati</taxon>
        <taxon>Bacillota</taxon>
        <taxon>Bacilli</taxon>
        <taxon>Bacillales</taxon>
        <taxon>Bacillaceae</taxon>
        <taxon>Halalkalibacter</taxon>
    </lineage>
</organism>
<gene>
    <name evidence="2" type="ORF">JCM9157_4836</name>
</gene>
<accession>W4R051</accession>